<organism evidence="1 2">
    <name type="scientific">Lacinutrix neustonica</name>
    <dbReference type="NCBI Taxonomy" id="2980107"/>
    <lineage>
        <taxon>Bacteria</taxon>
        <taxon>Pseudomonadati</taxon>
        <taxon>Bacteroidota</taxon>
        <taxon>Flavobacteriia</taxon>
        <taxon>Flavobacteriales</taxon>
        <taxon>Flavobacteriaceae</taxon>
        <taxon>Lacinutrix</taxon>
    </lineage>
</organism>
<dbReference type="Gene3D" id="1.25.40.10">
    <property type="entry name" value="Tetratricopeptide repeat domain"/>
    <property type="match status" value="1"/>
</dbReference>
<proteinExistence type="predicted"/>
<dbReference type="KEGG" id="lnu:N7U66_10705"/>
<protein>
    <recommendedName>
        <fullName evidence="3">Tetratricopeptide repeat protein</fullName>
    </recommendedName>
</protein>
<evidence type="ECO:0008006" key="3">
    <source>
        <dbReference type="Google" id="ProtNLM"/>
    </source>
</evidence>
<dbReference type="Pfam" id="PF13181">
    <property type="entry name" value="TPR_8"/>
    <property type="match status" value="2"/>
</dbReference>
<dbReference type="SUPFAM" id="SSF48452">
    <property type="entry name" value="TPR-like"/>
    <property type="match status" value="1"/>
</dbReference>
<keyword evidence="2" id="KW-1185">Reference proteome</keyword>
<reference evidence="1" key="1">
    <citation type="submission" date="2022-11" db="EMBL/GenBank/DDBJ databases">
        <title>Lacinutrix neustonica HL-RS19T sp. nov., isolated from the surface microlayer sample of brackish Lake Shihwa.</title>
        <authorList>
            <person name="Choi J.Y."/>
            <person name="Hwang C.Y."/>
        </authorList>
    </citation>
    <scope>NUCLEOTIDE SEQUENCE</scope>
    <source>
        <strain evidence="1">HL-RS19</strain>
    </source>
</reference>
<evidence type="ECO:0000313" key="2">
    <source>
        <dbReference type="Proteomes" id="UP001164705"/>
    </source>
</evidence>
<dbReference type="SMART" id="SM00028">
    <property type="entry name" value="TPR"/>
    <property type="match status" value="4"/>
</dbReference>
<dbReference type="InterPro" id="IPR019734">
    <property type="entry name" value="TPR_rpt"/>
</dbReference>
<dbReference type="Proteomes" id="UP001164705">
    <property type="component" value="Chromosome"/>
</dbReference>
<name>A0A9E8MZP7_9FLAO</name>
<gene>
    <name evidence="1" type="ORF">N7U66_10705</name>
</gene>
<accession>A0A9E8MZP7</accession>
<sequence>MAFSLSEAQDLEQQIIMATDVFVEHSNPETLQTLNQQIERFEPQLSSKNEYYEFIYLLVNKGYYLKQNNQITHAIQAYEKAYALYKKHRVLEFDIVEYCLIDLGILYHRTNNYTNAENSIKQYLFIAEKNNNVSQQIKGAKNLANLYQKLGKHKSAIAIVDKALHIKNLTSSKQLELHLLKTQSEIALNTQNTLADHAILTQNEASGFTKHQAVYLLSKQKGDYTVALAHFNELKHYQNSRSQSIVDLAKFKFEEAQLYYLLGDKSTCAEHLQTALKILIPKIKVQNGLPHKDLLFAENTFIDIFDLLAELQTNPENALACYDLSFYVSELLDKNITDQQGKLINLTQNRNRSERCISALYELSGSSDSIIHIARAFGFSERHKAAILKGVINKKSLLENHPKDGLLLRQQDLFNTQDALRFKLIKMPYSPETASKINSLRDSINTIAVALKTLNTAIEKRYPTVIKTASFKSIREKLKEDNATLVEYFFGKTNIYQFVISESTAKLIKIALTDKNRKSIANFINYFNTASAINNDVPQYTKDAFELYKILQLNQVKDKKNLIIIPRRLLKFYSF</sequence>
<dbReference type="EMBL" id="CP113088">
    <property type="protein sequence ID" value="WAC03834.1"/>
    <property type="molecule type" value="Genomic_DNA"/>
</dbReference>
<dbReference type="RefSeq" id="WP_267678472.1">
    <property type="nucleotide sequence ID" value="NZ_CP113088.1"/>
</dbReference>
<dbReference type="AlphaFoldDB" id="A0A9E8MZP7"/>
<evidence type="ECO:0000313" key="1">
    <source>
        <dbReference type="EMBL" id="WAC03834.1"/>
    </source>
</evidence>
<dbReference type="InterPro" id="IPR011990">
    <property type="entry name" value="TPR-like_helical_dom_sf"/>
</dbReference>